<gene>
    <name evidence="2" type="ORF">LTR09_008118</name>
</gene>
<dbReference type="PANTHER" id="PTHR42085">
    <property type="entry name" value="F-BOX DOMAIN-CONTAINING PROTEIN"/>
    <property type="match status" value="1"/>
</dbReference>
<organism evidence="2 3">
    <name type="scientific">Extremus antarcticus</name>
    <dbReference type="NCBI Taxonomy" id="702011"/>
    <lineage>
        <taxon>Eukaryota</taxon>
        <taxon>Fungi</taxon>
        <taxon>Dikarya</taxon>
        <taxon>Ascomycota</taxon>
        <taxon>Pezizomycotina</taxon>
        <taxon>Dothideomycetes</taxon>
        <taxon>Dothideomycetidae</taxon>
        <taxon>Mycosphaerellales</taxon>
        <taxon>Extremaceae</taxon>
        <taxon>Extremus</taxon>
    </lineage>
</organism>
<evidence type="ECO:0000313" key="3">
    <source>
        <dbReference type="Proteomes" id="UP001271007"/>
    </source>
</evidence>
<dbReference type="AlphaFoldDB" id="A0AAJ0DBA4"/>
<feature type="domain" description="2EXR" evidence="1">
    <location>
        <begin position="18"/>
        <end position="82"/>
    </location>
</feature>
<sequence length="236" mass="26736">MPSKKFKRATEGASRLLELPPELRNTIWTLACGDSKINPPRYGLILNDDPLSPEPASMINQPAITRTCRQIRAEALPIYYAITHFMVFPGPRHNLQALHDWLSIIGKDAHHIEQLALSTIVCHGWMTRTAHTYVDFQGVKVQITVQKGRLNFNVSHVCNGADSATIRKTVTTELESQLPKYMFNRSIRLRERSPGLASEEWVSVVKRVEACIDSLEEENLERRYQALTAEKENTGS</sequence>
<dbReference type="InterPro" id="IPR045518">
    <property type="entry name" value="2EXR"/>
</dbReference>
<dbReference type="PANTHER" id="PTHR42085:SF1">
    <property type="entry name" value="F-BOX DOMAIN-CONTAINING PROTEIN"/>
    <property type="match status" value="1"/>
</dbReference>
<evidence type="ECO:0000259" key="1">
    <source>
        <dbReference type="Pfam" id="PF20150"/>
    </source>
</evidence>
<evidence type="ECO:0000313" key="2">
    <source>
        <dbReference type="EMBL" id="KAK3050752.1"/>
    </source>
</evidence>
<dbReference type="Pfam" id="PF20150">
    <property type="entry name" value="2EXR"/>
    <property type="match status" value="1"/>
</dbReference>
<keyword evidence="3" id="KW-1185">Reference proteome</keyword>
<proteinExistence type="predicted"/>
<accession>A0AAJ0DBA4</accession>
<protein>
    <recommendedName>
        <fullName evidence="1">2EXR domain-containing protein</fullName>
    </recommendedName>
</protein>
<dbReference type="Proteomes" id="UP001271007">
    <property type="component" value="Unassembled WGS sequence"/>
</dbReference>
<name>A0AAJ0DBA4_9PEZI</name>
<dbReference type="InterPro" id="IPR038883">
    <property type="entry name" value="AN11006-like"/>
</dbReference>
<comment type="caution">
    <text evidence="2">The sequence shown here is derived from an EMBL/GenBank/DDBJ whole genome shotgun (WGS) entry which is preliminary data.</text>
</comment>
<reference evidence="2" key="1">
    <citation type="submission" date="2023-04" db="EMBL/GenBank/DDBJ databases">
        <title>Black Yeasts Isolated from many extreme environments.</title>
        <authorList>
            <person name="Coleine C."/>
            <person name="Stajich J.E."/>
            <person name="Selbmann L."/>
        </authorList>
    </citation>
    <scope>NUCLEOTIDE SEQUENCE</scope>
    <source>
        <strain evidence="2">CCFEE 5312</strain>
    </source>
</reference>
<dbReference type="EMBL" id="JAWDJX010000030">
    <property type="protein sequence ID" value="KAK3050752.1"/>
    <property type="molecule type" value="Genomic_DNA"/>
</dbReference>